<dbReference type="GO" id="GO:0006310">
    <property type="term" value="P:DNA recombination"/>
    <property type="evidence" value="ECO:0007669"/>
    <property type="project" value="UniProtKB-KW"/>
</dbReference>
<organism evidence="6 7">
    <name type="scientific">Sedimenticola selenatireducens</name>
    <dbReference type="NCBI Taxonomy" id="191960"/>
    <lineage>
        <taxon>Bacteria</taxon>
        <taxon>Pseudomonadati</taxon>
        <taxon>Pseudomonadota</taxon>
        <taxon>Gammaproteobacteria</taxon>
        <taxon>Chromatiales</taxon>
        <taxon>Sedimenticolaceae</taxon>
        <taxon>Sedimenticola</taxon>
    </lineage>
</organism>
<name>A0A2N6CVB3_9GAMM</name>
<reference evidence="6 7" key="1">
    <citation type="submission" date="2017-11" db="EMBL/GenBank/DDBJ databases">
        <title>Genome-resolved metagenomics identifies genetic mobility, metabolic interactions, and unexpected diversity in perchlorate-reducing communities.</title>
        <authorList>
            <person name="Barnum T.P."/>
            <person name="Figueroa I.A."/>
            <person name="Carlstrom C.I."/>
            <person name="Lucas L.N."/>
            <person name="Engelbrektson A.L."/>
            <person name="Coates J.D."/>
        </authorList>
    </citation>
    <scope>NUCLEOTIDE SEQUENCE [LARGE SCALE GENOMIC DNA]</scope>
    <source>
        <strain evidence="6">BM301</strain>
    </source>
</reference>
<dbReference type="RefSeq" id="WP_273439748.1">
    <property type="nucleotide sequence ID" value="NZ_PKUN01000021.1"/>
</dbReference>
<dbReference type="InterPro" id="IPR050808">
    <property type="entry name" value="Phage_Integrase"/>
</dbReference>
<dbReference type="PANTHER" id="PTHR30629">
    <property type="entry name" value="PROPHAGE INTEGRASE"/>
    <property type="match status" value="1"/>
</dbReference>
<dbReference type="Gene3D" id="1.10.150.130">
    <property type="match status" value="1"/>
</dbReference>
<dbReference type="PANTHER" id="PTHR30629:SF2">
    <property type="entry name" value="PROPHAGE INTEGRASE INTS-RELATED"/>
    <property type="match status" value="1"/>
</dbReference>
<evidence type="ECO:0000256" key="2">
    <source>
        <dbReference type="ARBA" id="ARBA00022908"/>
    </source>
</evidence>
<comment type="caution">
    <text evidence="6">The sequence shown here is derived from an EMBL/GenBank/DDBJ whole genome shotgun (WGS) entry which is preliminary data.</text>
</comment>
<dbReference type="Gene3D" id="1.10.443.10">
    <property type="entry name" value="Intergrase catalytic core"/>
    <property type="match status" value="1"/>
</dbReference>
<dbReference type="InterPro" id="IPR013762">
    <property type="entry name" value="Integrase-like_cat_sf"/>
</dbReference>
<dbReference type="InterPro" id="IPR011010">
    <property type="entry name" value="DNA_brk_join_enz"/>
</dbReference>
<dbReference type="AlphaFoldDB" id="A0A2N6CVB3"/>
<evidence type="ECO:0000313" key="7">
    <source>
        <dbReference type="Proteomes" id="UP000235015"/>
    </source>
</evidence>
<feature type="region of interest" description="Disordered" evidence="5">
    <location>
        <begin position="291"/>
        <end position="315"/>
    </location>
</feature>
<evidence type="ECO:0000256" key="1">
    <source>
        <dbReference type="ARBA" id="ARBA00008857"/>
    </source>
</evidence>
<dbReference type="SUPFAM" id="SSF56349">
    <property type="entry name" value="DNA breaking-rejoining enzymes"/>
    <property type="match status" value="1"/>
</dbReference>
<keyword evidence="4" id="KW-0233">DNA recombination</keyword>
<dbReference type="Proteomes" id="UP000235015">
    <property type="component" value="Unassembled WGS sequence"/>
</dbReference>
<gene>
    <name evidence="6" type="ORF">C0630_12160</name>
</gene>
<dbReference type="EMBL" id="PKUN01000021">
    <property type="protein sequence ID" value="PLX61146.1"/>
    <property type="molecule type" value="Genomic_DNA"/>
</dbReference>
<proteinExistence type="inferred from homology"/>
<accession>A0A2N6CVB3</accession>
<comment type="similarity">
    <text evidence="1">Belongs to the 'phage' integrase family.</text>
</comment>
<evidence type="ECO:0000256" key="3">
    <source>
        <dbReference type="ARBA" id="ARBA00023125"/>
    </source>
</evidence>
<feature type="region of interest" description="Disordered" evidence="5">
    <location>
        <begin position="330"/>
        <end position="349"/>
    </location>
</feature>
<dbReference type="InterPro" id="IPR010998">
    <property type="entry name" value="Integrase_recombinase_N"/>
</dbReference>
<dbReference type="GO" id="GO:0003677">
    <property type="term" value="F:DNA binding"/>
    <property type="evidence" value="ECO:0007669"/>
    <property type="project" value="UniProtKB-KW"/>
</dbReference>
<protein>
    <submittedName>
        <fullName evidence="6">Integrase</fullName>
    </submittedName>
</protein>
<feature type="compositionally biased region" description="Basic and acidic residues" evidence="5">
    <location>
        <begin position="291"/>
        <end position="300"/>
    </location>
</feature>
<evidence type="ECO:0000256" key="4">
    <source>
        <dbReference type="ARBA" id="ARBA00023172"/>
    </source>
</evidence>
<keyword evidence="2" id="KW-0229">DNA integration</keyword>
<evidence type="ECO:0000313" key="6">
    <source>
        <dbReference type="EMBL" id="PLX61146.1"/>
    </source>
</evidence>
<keyword evidence="3" id="KW-0238">DNA-binding</keyword>
<evidence type="ECO:0000256" key="5">
    <source>
        <dbReference type="SAM" id="MobiDB-lite"/>
    </source>
</evidence>
<dbReference type="GO" id="GO:0015074">
    <property type="term" value="P:DNA integration"/>
    <property type="evidence" value="ECO:0007669"/>
    <property type="project" value="UniProtKB-KW"/>
</dbReference>
<sequence length="349" mass="40750">MGRKRKTDKDLPQRVYCKHNAFYYVTLENKWIRLGKTKHEMYLALSRMNLSDTPCYTIKHLWDRYEKEVVPGKSKATQPSNKKNAENLLKVFGNMSPESIKSRHIAEYLDTRGCTAPTMANKEIGLLSHMFTKAIRWGIVENNPCRGVERNNTKPRERYVEDWELAEFKKACDEFMCCYVDLKYMLGIRKTDMLLMTFAQLKEDGIYVRPSKTKNKTGEARLYEWTPDLRSVIERVKRLPRPQTAMYLFCTRQGQPLIELDDYTTPKFGYRWGKIMKRALRETKLRESFQERDLRAKSGTDADLQGQDATDLLGHGDRRTTQIYIRHKKAKSVKPLGLPAPSDDIENDA</sequence>